<keyword evidence="1 3" id="KW-0547">Nucleotide-binding</keyword>
<dbReference type="InterPro" id="IPR019821">
    <property type="entry name" value="Kinesin_motor_CS"/>
</dbReference>
<dbReference type="AlphaFoldDB" id="A9UQN6"/>
<reference evidence="7 8" key="1">
    <citation type="journal article" date="2008" name="Nature">
        <title>The genome of the choanoflagellate Monosiga brevicollis and the origin of metazoans.</title>
        <authorList>
            <consortium name="JGI Sequencing"/>
            <person name="King N."/>
            <person name="Westbrook M.J."/>
            <person name="Young S.L."/>
            <person name="Kuo A."/>
            <person name="Abedin M."/>
            <person name="Chapman J."/>
            <person name="Fairclough S."/>
            <person name="Hellsten U."/>
            <person name="Isogai Y."/>
            <person name="Letunic I."/>
            <person name="Marr M."/>
            <person name="Pincus D."/>
            <person name="Putnam N."/>
            <person name="Rokas A."/>
            <person name="Wright K.J."/>
            <person name="Zuzow R."/>
            <person name="Dirks W."/>
            <person name="Good M."/>
            <person name="Goodstein D."/>
            <person name="Lemons D."/>
            <person name="Li W."/>
            <person name="Lyons J.B."/>
            <person name="Morris A."/>
            <person name="Nichols S."/>
            <person name="Richter D.J."/>
            <person name="Salamov A."/>
            <person name="Bork P."/>
            <person name="Lim W.A."/>
            <person name="Manning G."/>
            <person name="Miller W.T."/>
            <person name="McGinnis W."/>
            <person name="Shapiro H."/>
            <person name="Tjian R."/>
            <person name="Grigoriev I.V."/>
            <person name="Rokhsar D."/>
        </authorList>
    </citation>
    <scope>NUCLEOTIDE SEQUENCE [LARGE SCALE GENOMIC DNA]</scope>
    <source>
        <strain evidence="8">MX1 / ATCC 50154</strain>
    </source>
</reference>
<keyword evidence="2 3" id="KW-0067">ATP-binding</keyword>
<dbReference type="PROSITE" id="PS00411">
    <property type="entry name" value="KINESIN_MOTOR_1"/>
    <property type="match status" value="1"/>
</dbReference>
<dbReference type="SMART" id="SM00129">
    <property type="entry name" value="KISc"/>
    <property type="match status" value="1"/>
</dbReference>
<dbReference type="GO" id="GO:0005737">
    <property type="term" value="C:cytoplasm"/>
    <property type="evidence" value="ECO:0000318"/>
    <property type="project" value="GO_Central"/>
</dbReference>
<evidence type="ECO:0000256" key="5">
    <source>
        <dbReference type="SAM" id="Coils"/>
    </source>
</evidence>
<dbReference type="Proteomes" id="UP000001357">
    <property type="component" value="Unassembled WGS sequence"/>
</dbReference>
<dbReference type="KEGG" id="mbr:MONBRDRAFT_13526"/>
<feature type="coiled-coil region" evidence="5">
    <location>
        <begin position="5"/>
        <end position="56"/>
    </location>
</feature>
<evidence type="ECO:0000256" key="3">
    <source>
        <dbReference type="PROSITE-ProRule" id="PRU00283"/>
    </source>
</evidence>
<dbReference type="InParanoid" id="A9UQN6"/>
<keyword evidence="5" id="KW-0175">Coiled coil</keyword>
<dbReference type="InterPro" id="IPR027417">
    <property type="entry name" value="P-loop_NTPase"/>
</dbReference>
<dbReference type="OMA" id="DIMRENS"/>
<name>A9UQN6_MONBE</name>
<evidence type="ECO:0000313" key="8">
    <source>
        <dbReference type="Proteomes" id="UP000001357"/>
    </source>
</evidence>
<organism evidence="7 8">
    <name type="scientific">Monosiga brevicollis</name>
    <name type="common">Choanoflagellate</name>
    <dbReference type="NCBI Taxonomy" id="81824"/>
    <lineage>
        <taxon>Eukaryota</taxon>
        <taxon>Choanoflagellata</taxon>
        <taxon>Craspedida</taxon>
        <taxon>Salpingoecidae</taxon>
        <taxon>Monosiga</taxon>
    </lineage>
</organism>
<dbReference type="PANTHER" id="PTHR47972">
    <property type="entry name" value="KINESIN-LIKE PROTEIN KLP-3"/>
    <property type="match status" value="1"/>
</dbReference>
<dbReference type="SUPFAM" id="SSF52540">
    <property type="entry name" value="P-loop containing nucleoside triphosphate hydrolases"/>
    <property type="match status" value="1"/>
</dbReference>
<comment type="similarity">
    <text evidence="3 4">Belongs to the TRAFAC class myosin-kinesin ATPase superfamily. Kinesin family.</text>
</comment>
<dbReference type="Pfam" id="PF00225">
    <property type="entry name" value="Kinesin"/>
    <property type="match status" value="1"/>
</dbReference>
<dbReference type="RefSeq" id="XP_001742838.1">
    <property type="nucleotide sequence ID" value="XM_001742786.1"/>
</dbReference>
<dbReference type="GO" id="GO:0016887">
    <property type="term" value="F:ATP hydrolysis activity"/>
    <property type="evidence" value="ECO:0000318"/>
    <property type="project" value="GO_Central"/>
</dbReference>
<feature type="binding site" evidence="3">
    <location>
        <begin position="143"/>
        <end position="150"/>
    </location>
    <ligand>
        <name>ATP</name>
        <dbReference type="ChEBI" id="CHEBI:30616"/>
    </ligand>
</feature>
<evidence type="ECO:0000256" key="4">
    <source>
        <dbReference type="RuleBase" id="RU000394"/>
    </source>
</evidence>
<keyword evidence="8" id="KW-1185">Reference proteome</keyword>
<dbReference type="PROSITE" id="PS50067">
    <property type="entry name" value="KINESIN_MOTOR_2"/>
    <property type="match status" value="1"/>
</dbReference>
<dbReference type="eggNOG" id="KOG0239">
    <property type="taxonomic scope" value="Eukaryota"/>
</dbReference>
<dbReference type="GO" id="GO:0005871">
    <property type="term" value="C:kinesin complex"/>
    <property type="evidence" value="ECO:0000318"/>
    <property type="project" value="GO_Central"/>
</dbReference>
<evidence type="ECO:0000313" key="7">
    <source>
        <dbReference type="EMBL" id="EDQ93076.1"/>
    </source>
</evidence>
<dbReference type="InterPro" id="IPR027640">
    <property type="entry name" value="Kinesin-like_fam"/>
</dbReference>
<dbReference type="InterPro" id="IPR001752">
    <property type="entry name" value="Kinesin_motor_dom"/>
</dbReference>
<evidence type="ECO:0000256" key="2">
    <source>
        <dbReference type="ARBA" id="ARBA00022840"/>
    </source>
</evidence>
<keyword evidence="4" id="KW-0493">Microtubule</keyword>
<dbReference type="EMBL" id="CH991543">
    <property type="protein sequence ID" value="EDQ93076.1"/>
    <property type="molecule type" value="Genomic_DNA"/>
</dbReference>
<proteinExistence type="inferred from homology"/>
<dbReference type="GO" id="GO:0005524">
    <property type="term" value="F:ATP binding"/>
    <property type="evidence" value="ECO:0007669"/>
    <property type="project" value="UniProtKB-UniRule"/>
</dbReference>
<dbReference type="PANTHER" id="PTHR47972:SF16">
    <property type="entry name" value="KINESIN-LIKE PROTEIN"/>
    <property type="match status" value="1"/>
</dbReference>
<dbReference type="GO" id="GO:0007018">
    <property type="term" value="P:microtubule-based movement"/>
    <property type="evidence" value="ECO:0000318"/>
    <property type="project" value="GO_Central"/>
</dbReference>
<evidence type="ECO:0000256" key="1">
    <source>
        <dbReference type="ARBA" id="ARBA00022741"/>
    </source>
</evidence>
<dbReference type="GeneID" id="5888084"/>
<gene>
    <name evidence="7" type="ORF">MONBRDRAFT_13526</name>
</gene>
<protein>
    <recommendedName>
        <fullName evidence="4">Kinesin-like protein</fullName>
    </recommendedName>
</protein>
<dbReference type="InterPro" id="IPR036961">
    <property type="entry name" value="Kinesin_motor_dom_sf"/>
</dbReference>
<accession>A9UQN6</accession>
<keyword evidence="3 4" id="KW-0505">Motor protein</keyword>
<dbReference type="FunFam" id="3.40.850.10:FF:000113">
    <property type="entry name" value="Kinesin-like protein"/>
    <property type="match status" value="1"/>
</dbReference>
<dbReference type="GO" id="GO:0003777">
    <property type="term" value="F:microtubule motor activity"/>
    <property type="evidence" value="ECO:0000318"/>
    <property type="project" value="GO_Central"/>
</dbReference>
<sequence>MQDDIDAAEKLASNSLEKLQELEVLKVEAHQLRTDNASLQEQVNEERKLRKQYYNKIEDMKGKIRVYCRVRPLSGSEKARDCVSVVHSPDEFTMEIRDGQKAEDFQFDAVFMPGTAQELVYEDTGNLIQSAVDGYNVCIFAYGQTGSGKTYTMIGDSGMTSPGLAPRAFEDIFDLVDANSAKFKFEVSCYMIELYCDRLRDLFGSPKQPAELKVKLDKQRMVYVEGSQVRQAATAQELYKLFEEGNRSRMVAKTNMNAESSRSHLVIGIIIRSTSLTDGKVTSGKLSLVDLAGSERAGKTGAEGQQIIEAKSINKSLSALGNVITALSTKAKHVPYRDNILTQLMQDSLGGNAKTLMFVNVSPADYNTEETLNSLRYAKRVKTITNDAKKNAESEEIARLKGIIAKYVWPA</sequence>
<dbReference type="STRING" id="81824.A9UQN6"/>
<dbReference type="PRINTS" id="PR00380">
    <property type="entry name" value="KINESINHEAVY"/>
</dbReference>
<dbReference type="GO" id="GO:0005874">
    <property type="term" value="C:microtubule"/>
    <property type="evidence" value="ECO:0000318"/>
    <property type="project" value="GO_Central"/>
</dbReference>
<dbReference type="GO" id="GO:0008017">
    <property type="term" value="F:microtubule binding"/>
    <property type="evidence" value="ECO:0000318"/>
    <property type="project" value="GO_Central"/>
</dbReference>
<evidence type="ECO:0000259" key="6">
    <source>
        <dbReference type="PROSITE" id="PS50067"/>
    </source>
</evidence>
<dbReference type="Gene3D" id="3.40.850.10">
    <property type="entry name" value="Kinesin motor domain"/>
    <property type="match status" value="1"/>
</dbReference>
<feature type="domain" description="Kinesin motor" evidence="6">
    <location>
        <begin position="63"/>
        <end position="384"/>
    </location>
</feature>